<gene>
    <name evidence="1" type="ORF">IPO85_15320</name>
</gene>
<reference evidence="1 2" key="1">
    <citation type="submission" date="2020-10" db="EMBL/GenBank/DDBJ databases">
        <title>Connecting structure to function with the recovery of over 1000 high-quality activated sludge metagenome-assembled genomes encoding full-length rRNA genes using long-read sequencing.</title>
        <authorList>
            <person name="Singleton C.M."/>
            <person name="Petriglieri F."/>
            <person name="Kristensen J.M."/>
            <person name="Kirkegaard R.H."/>
            <person name="Michaelsen T.Y."/>
            <person name="Andersen M.H."/>
            <person name="Karst S.M."/>
            <person name="Dueholm M.S."/>
            <person name="Nielsen P.H."/>
            <person name="Albertsen M."/>
        </authorList>
    </citation>
    <scope>NUCLEOTIDE SEQUENCE [LARGE SCALE GENOMIC DNA]</scope>
    <source>
        <strain evidence="1">Ribe_18-Q3-R11-54_BAT3C.373</strain>
    </source>
</reference>
<dbReference type="InterPro" id="IPR036737">
    <property type="entry name" value="OmpA-like_sf"/>
</dbReference>
<dbReference type="InterPro" id="IPR011990">
    <property type="entry name" value="TPR-like_helical_dom_sf"/>
</dbReference>
<dbReference type="InterPro" id="IPR011659">
    <property type="entry name" value="WD40"/>
</dbReference>
<evidence type="ECO:0000313" key="1">
    <source>
        <dbReference type="EMBL" id="MBK9718853.1"/>
    </source>
</evidence>
<sequence length="724" mass="83297">MNFSGYMLFILCFVAFLRIGNSQSPSSILKTANDFFDKKEYRNAAIYYDRSWDKLIKSNKSIYKSGICFFEVNDLDKCIKAFELLSDSKKYRKQSSWYLAKCYQQKRNFRSAIAQYKKYYKTLDKDDLECQNIKNEITRCINGIQWNKKDPIALVEPIGGNINTIEDEYAAFPSIHHPGRYYYSAVTKDNEGGKRNHIGEIDKQEGIIRSDLFKIEENQGIWSTKSEMSTLLNSSRNDILLDFANNGSVIIFLQSWNESEGQILTDTFSNQNKRIQFIPFESPLFGEIGDHSLSLFQDSILIFSSNRIGGFGGYDLYLSVYRNHKWIEPINLGASINTPFNEITPFIAKDGHTLYFSSNNLKSIGGYDIFKTRYQAESGKWLEVENLGIPINSCSDDVHFKLNSDGLNGIFTSDRKDGSKGKRDIFIAYFKEELEEQIYPSYGSVLSNILLPMKAFNPTTDVLSSKSPINTNPSIREYVIESINYNDDNFINDQKNIKILNQLVSMMQIYPETNLEIIGHSYEESPTAINLYFSVKKSIQVADYLVSKNISLGRLKMIGVGNDYPISKIDANGLNNGLANKYNKRIEFKVWLSDTTEVNINYLQPKINASLIYTKPNLFGTLREHLSYSIFLGDAEQVLNHPLFLQKNIKFWVEKNPVNNKFNYYIGNFNDFKSAKKQFDDLSSNKFLTIVPFINGKKIDRKNIIDYVISYPDLISIIKYYNQN</sequence>
<dbReference type="EMBL" id="JADKFW010000013">
    <property type="protein sequence ID" value="MBK9718853.1"/>
    <property type="molecule type" value="Genomic_DNA"/>
</dbReference>
<dbReference type="Gene3D" id="1.25.40.10">
    <property type="entry name" value="Tetratricopeptide repeat domain"/>
    <property type="match status" value="1"/>
</dbReference>
<dbReference type="Gene3D" id="3.30.1330.60">
    <property type="entry name" value="OmpA-like domain"/>
    <property type="match status" value="1"/>
</dbReference>
<comment type="caution">
    <text evidence="1">The sequence shown here is derived from an EMBL/GenBank/DDBJ whole genome shotgun (WGS) entry which is preliminary data.</text>
</comment>
<dbReference type="SUPFAM" id="SSF82171">
    <property type="entry name" value="DPP6 N-terminal domain-like"/>
    <property type="match status" value="1"/>
</dbReference>
<accession>A0A9D7SBP3</accession>
<proteinExistence type="predicted"/>
<dbReference type="Pfam" id="PF07676">
    <property type="entry name" value="PD40"/>
    <property type="match status" value="1"/>
</dbReference>
<name>A0A9D7SBP3_9BACT</name>
<protein>
    <submittedName>
        <fullName evidence="1">PD40 domain-containing protein</fullName>
    </submittedName>
</protein>
<dbReference type="SUPFAM" id="SSF103088">
    <property type="entry name" value="OmpA-like"/>
    <property type="match status" value="1"/>
</dbReference>
<dbReference type="SUPFAM" id="SSF48452">
    <property type="entry name" value="TPR-like"/>
    <property type="match status" value="1"/>
</dbReference>
<dbReference type="Proteomes" id="UP000808349">
    <property type="component" value="Unassembled WGS sequence"/>
</dbReference>
<evidence type="ECO:0000313" key="2">
    <source>
        <dbReference type="Proteomes" id="UP000808349"/>
    </source>
</evidence>
<organism evidence="1 2">
    <name type="scientific">Candidatus Defluviibacterium haderslevense</name>
    <dbReference type="NCBI Taxonomy" id="2981993"/>
    <lineage>
        <taxon>Bacteria</taxon>
        <taxon>Pseudomonadati</taxon>
        <taxon>Bacteroidota</taxon>
        <taxon>Saprospiria</taxon>
        <taxon>Saprospirales</taxon>
        <taxon>Saprospiraceae</taxon>
        <taxon>Candidatus Defluviibacterium</taxon>
    </lineage>
</organism>
<dbReference type="AlphaFoldDB" id="A0A9D7SBP3"/>